<protein>
    <submittedName>
        <fullName evidence="1">Uncharacterized protein</fullName>
    </submittedName>
</protein>
<reference evidence="1 2" key="1">
    <citation type="submission" date="2020-10" db="EMBL/GenBank/DDBJ databases">
        <title>The Coptis chinensis genome and diversification of protoberbering-type alkaloids.</title>
        <authorList>
            <person name="Wang B."/>
            <person name="Shu S."/>
            <person name="Song C."/>
            <person name="Liu Y."/>
        </authorList>
    </citation>
    <scope>NUCLEOTIDE SEQUENCE [LARGE SCALE GENOMIC DNA]</scope>
    <source>
        <strain evidence="1">HL-2020</strain>
        <tissue evidence="1">Leaf</tissue>
    </source>
</reference>
<name>A0A835IVR3_9MAGN</name>
<dbReference type="Proteomes" id="UP000631114">
    <property type="component" value="Unassembled WGS sequence"/>
</dbReference>
<proteinExistence type="predicted"/>
<evidence type="ECO:0000313" key="2">
    <source>
        <dbReference type="Proteomes" id="UP000631114"/>
    </source>
</evidence>
<evidence type="ECO:0000313" key="1">
    <source>
        <dbReference type="EMBL" id="KAF9622468.1"/>
    </source>
</evidence>
<comment type="caution">
    <text evidence="1">The sequence shown here is derived from an EMBL/GenBank/DDBJ whole genome shotgun (WGS) entry which is preliminary data.</text>
</comment>
<dbReference type="EMBL" id="JADFTS010000002">
    <property type="protein sequence ID" value="KAF9622468.1"/>
    <property type="molecule type" value="Genomic_DNA"/>
</dbReference>
<accession>A0A835IVR3</accession>
<sequence>MSKWFECLKEMALLTSGRPLNKIANVKPLDIKNCSPNRESATTTKVTTNPTKHDDCDDTNMFVMMMDDDDDHSLDVHAMELSGPR</sequence>
<keyword evidence="2" id="KW-1185">Reference proteome</keyword>
<gene>
    <name evidence="1" type="ORF">IFM89_031872</name>
</gene>
<dbReference type="AlphaFoldDB" id="A0A835IVR3"/>
<organism evidence="1 2">
    <name type="scientific">Coptis chinensis</name>
    <dbReference type="NCBI Taxonomy" id="261450"/>
    <lineage>
        <taxon>Eukaryota</taxon>
        <taxon>Viridiplantae</taxon>
        <taxon>Streptophyta</taxon>
        <taxon>Embryophyta</taxon>
        <taxon>Tracheophyta</taxon>
        <taxon>Spermatophyta</taxon>
        <taxon>Magnoliopsida</taxon>
        <taxon>Ranunculales</taxon>
        <taxon>Ranunculaceae</taxon>
        <taxon>Coptidoideae</taxon>
        <taxon>Coptis</taxon>
    </lineage>
</organism>